<dbReference type="SUPFAM" id="SSF55729">
    <property type="entry name" value="Acyl-CoA N-acyltransferases (Nat)"/>
    <property type="match status" value="1"/>
</dbReference>
<dbReference type="AlphaFoldDB" id="A0A232M785"/>
<accession>A0A232M785</accession>
<evidence type="ECO:0000313" key="3">
    <source>
        <dbReference type="EMBL" id="OXV11977.1"/>
    </source>
</evidence>
<evidence type="ECO:0000259" key="2">
    <source>
        <dbReference type="PROSITE" id="PS51186"/>
    </source>
</evidence>
<organism evidence="3 4">
    <name type="scientific">Elaphomyces granulatus</name>
    <dbReference type="NCBI Taxonomy" id="519963"/>
    <lineage>
        <taxon>Eukaryota</taxon>
        <taxon>Fungi</taxon>
        <taxon>Dikarya</taxon>
        <taxon>Ascomycota</taxon>
        <taxon>Pezizomycotina</taxon>
        <taxon>Eurotiomycetes</taxon>
        <taxon>Eurotiomycetidae</taxon>
        <taxon>Eurotiales</taxon>
        <taxon>Elaphomycetaceae</taxon>
        <taxon>Elaphomyces</taxon>
    </lineage>
</organism>
<evidence type="ECO:0000313" key="4">
    <source>
        <dbReference type="Proteomes" id="UP000243515"/>
    </source>
</evidence>
<dbReference type="PANTHER" id="PTHR42791">
    <property type="entry name" value="GNAT FAMILY ACETYLTRANSFERASE"/>
    <property type="match status" value="1"/>
</dbReference>
<dbReference type="PANTHER" id="PTHR42791:SF4">
    <property type="entry name" value="ACETYLTRANSFERASE, GNAT FAMILY FAMILY (AFU_ORTHOLOGUE AFUA_4G09540)-RELATED"/>
    <property type="match status" value="1"/>
</dbReference>
<dbReference type="CDD" id="cd04301">
    <property type="entry name" value="NAT_SF"/>
    <property type="match status" value="1"/>
</dbReference>
<feature type="compositionally biased region" description="Low complexity" evidence="1">
    <location>
        <begin position="67"/>
        <end position="80"/>
    </location>
</feature>
<reference evidence="3 4" key="1">
    <citation type="journal article" date="2015" name="Environ. Microbiol.">
        <title>Metagenome sequence of Elaphomyces granulatus from sporocarp tissue reveals Ascomycota ectomycorrhizal fingerprints of genome expansion and a Proteobacteria-rich microbiome.</title>
        <authorList>
            <person name="Quandt C.A."/>
            <person name="Kohler A."/>
            <person name="Hesse C.N."/>
            <person name="Sharpton T.J."/>
            <person name="Martin F."/>
            <person name="Spatafora J.W."/>
        </authorList>
    </citation>
    <scope>NUCLEOTIDE SEQUENCE [LARGE SCALE GENOMIC DNA]</scope>
    <source>
        <strain evidence="3 4">OSC145934</strain>
    </source>
</reference>
<dbReference type="Gene3D" id="3.40.630.30">
    <property type="match status" value="1"/>
</dbReference>
<protein>
    <recommendedName>
        <fullName evidence="2">N-acetyltransferase domain-containing protein</fullName>
    </recommendedName>
</protein>
<dbReference type="EMBL" id="NPHW01002199">
    <property type="protein sequence ID" value="OXV11977.1"/>
    <property type="molecule type" value="Genomic_DNA"/>
</dbReference>
<dbReference type="OrthoDB" id="512662at2759"/>
<dbReference type="InterPro" id="IPR016181">
    <property type="entry name" value="Acyl_CoA_acyltransferase"/>
</dbReference>
<sequence>MVSGGPTGAPEWVSGDSLAVWKPTTKLPTLVVPYKGNVGAFIVPVPCSRSPDQLPARFCRWADSTKSVSSPSSSGEAPAAPSSPPVFPASAHKARVRIRSSSPSGPSVRCSALPSLACFCFFEIPPPNVFPLQPVRVPFLDFYCFRLRIASQFLSKDNPQTIRRKSTRQRLGGPRISTKLEKQREGYPHQTPIMGHLQIERLTEQDIPGAIECIQVAFEDDPYFHWAFNDLTKFNKARNKCSLTARCLWGINNALFYVAKEVSGPPSAPISRIIGVSCWLVPHPPSVPESWYTRYQNWLLSLRQLLNNIRFLGHGGLNTRRYWIWKARQSEAQQEVWTDPQGYYFCNIIAVRPDAQGKGVGRKLFEVVTQRADEEGVPCYLESSKWVPNVQIYRKMGFELVREIDCEDQGDACKVFCMIREPKQKI</sequence>
<feature type="region of interest" description="Disordered" evidence="1">
    <location>
        <begin position="67"/>
        <end position="88"/>
    </location>
</feature>
<dbReference type="Proteomes" id="UP000243515">
    <property type="component" value="Unassembled WGS sequence"/>
</dbReference>
<dbReference type="PROSITE" id="PS51186">
    <property type="entry name" value="GNAT"/>
    <property type="match status" value="1"/>
</dbReference>
<gene>
    <name evidence="3" type="ORF">Egran_00261</name>
</gene>
<name>A0A232M785_9EURO</name>
<comment type="caution">
    <text evidence="3">The sequence shown here is derived from an EMBL/GenBank/DDBJ whole genome shotgun (WGS) entry which is preliminary data.</text>
</comment>
<dbReference type="InterPro" id="IPR000182">
    <property type="entry name" value="GNAT_dom"/>
</dbReference>
<proteinExistence type="predicted"/>
<keyword evidence="4" id="KW-1185">Reference proteome</keyword>
<dbReference type="Pfam" id="PF13508">
    <property type="entry name" value="Acetyltransf_7"/>
    <property type="match status" value="1"/>
</dbReference>
<dbReference type="GO" id="GO:0016747">
    <property type="term" value="F:acyltransferase activity, transferring groups other than amino-acyl groups"/>
    <property type="evidence" value="ECO:0007669"/>
    <property type="project" value="InterPro"/>
</dbReference>
<dbReference type="InterPro" id="IPR052523">
    <property type="entry name" value="Trichothecene_AcTrans"/>
</dbReference>
<evidence type="ECO:0000256" key="1">
    <source>
        <dbReference type="SAM" id="MobiDB-lite"/>
    </source>
</evidence>
<feature type="domain" description="N-acetyltransferase" evidence="2">
    <location>
        <begin position="281"/>
        <end position="423"/>
    </location>
</feature>